<feature type="transmembrane region" description="Helical" evidence="9">
    <location>
        <begin position="6"/>
        <end position="26"/>
    </location>
</feature>
<dbReference type="EMBL" id="CAEZUG010000015">
    <property type="protein sequence ID" value="CAB4588094.1"/>
    <property type="molecule type" value="Genomic_DNA"/>
</dbReference>
<evidence type="ECO:0000256" key="7">
    <source>
        <dbReference type="ARBA" id="ARBA00023136"/>
    </source>
</evidence>
<keyword evidence="3" id="KW-1003">Cell membrane</keyword>
<name>A0A6J6LLM8_9ZZZZ</name>
<dbReference type="CDD" id="cd06582">
    <property type="entry name" value="TM_PBP1_LivH_like"/>
    <property type="match status" value="1"/>
</dbReference>
<feature type="transmembrane region" description="Helical" evidence="9">
    <location>
        <begin position="264"/>
        <end position="287"/>
    </location>
</feature>
<dbReference type="GO" id="GO:0006865">
    <property type="term" value="P:amino acid transport"/>
    <property type="evidence" value="ECO:0007669"/>
    <property type="project" value="UniProtKB-KW"/>
</dbReference>
<dbReference type="GO" id="GO:0005886">
    <property type="term" value="C:plasma membrane"/>
    <property type="evidence" value="ECO:0007669"/>
    <property type="project" value="UniProtKB-SubCell"/>
</dbReference>
<keyword evidence="4 9" id="KW-0812">Transmembrane</keyword>
<feature type="transmembrane region" description="Helical" evidence="9">
    <location>
        <begin position="232"/>
        <end position="257"/>
    </location>
</feature>
<reference evidence="11" key="1">
    <citation type="submission" date="2020-05" db="EMBL/GenBank/DDBJ databases">
        <authorList>
            <person name="Chiriac C."/>
            <person name="Salcher M."/>
            <person name="Ghai R."/>
            <person name="Kavagutti S V."/>
        </authorList>
    </citation>
    <scope>NUCLEOTIDE SEQUENCE</scope>
</reference>
<feature type="transmembrane region" description="Helical" evidence="9">
    <location>
        <begin position="56"/>
        <end position="81"/>
    </location>
</feature>
<evidence type="ECO:0000313" key="12">
    <source>
        <dbReference type="EMBL" id="CAB4741893.1"/>
    </source>
</evidence>
<dbReference type="EMBL" id="CAEZWQ010000051">
    <property type="protein sequence ID" value="CAB4661444.1"/>
    <property type="molecule type" value="Genomic_DNA"/>
</dbReference>
<feature type="transmembrane region" description="Helical" evidence="9">
    <location>
        <begin position="93"/>
        <end position="114"/>
    </location>
</feature>
<evidence type="ECO:0000256" key="1">
    <source>
        <dbReference type="ARBA" id="ARBA00004651"/>
    </source>
</evidence>
<evidence type="ECO:0000256" key="3">
    <source>
        <dbReference type="ARBA" id="ARBA00022475"/>
    </source>
</evidence>
<evidence type="ECO:0000256" key="4">
    <source>
        <dbReference type="ARBA" id="ARBA00022692"/>
    </source>
</evidence>
<organism evidence="11">
    <name type="scientific">freshwater metagenome</name>
    <dbReference type="NCBI Taxonomy" id="449393"/>
    <lineage>
        <taxon>unclassified sequences</taxon>
        <taxon>metagenomes</taxon>
        <taxon>ecological metagenomes</taxon>
    </lineage>
</organism>
<feature type="transmembrane region" description="Helical" evidence="9">
    <location>
        <begin position="193"/>
        <end position="212"/>
    </location>
</feature>
<dbReference type="PANTHER" id="PTHR11795:SF451">
    <property type="entry name" value="ABC TRANSPORTER PERMEASE PROTEIN"/>
    <property type="match status" value="1"/>
</dbReference>
<gene>
    <name evidence="10" type="ORF">UFOPK1795_00410</name>
    <name evidence="11" type="ORF">UFOPK2275_00565</name>
    <name evidence="12" type="ORF">UFOPK2816_00334</name>
</gene>
<keyword evidence="2" id="KW-0813">Transport</keyword>
<evidence type="ECO:0000313" key="11">
    <source>
        <dbReference type="EMBL" id="CAB4661444.1"/>
    </source>
</evidence>
<keyword evidence="7 9" id="KW-0472">Membrane</keyword>
<accession>A0A6J6LLM8</accession>
<comment type="similarity">
    <text evidence="8">Belongs to the binding-protein-dependent transport system permease family. LivHM subfamily.</text>
</comment>
<evidence type="ECO:0000256" key="8">
    <source>
        <dbReference type="ARBA" id="ARBA00037998"/>
    </source>
</evidence>
<proteinExistence type="inferred from homology"/>
<comment type="subcellular location">
    <subcellularLocation>
        <location evidence="1">Cell membrane</location>
        <topology evidence="1">Multi-pass membrane protein</topology>
    </subcellularLocation>
</comment>
<dbReference type="GO" id="GO:0022857">
    <property type="term" value="F:transmembrane transporter activity"/>
    <property type="evidence" value="ECO:0007669"/>
    <property type="project" value="InterPro"/>
</dbReference>
<protein>
    <submittedName>
        <fullName evidence="11">Unannotated protein</fullName>
    </submittedName>
</protein>
<dbReference type="EMBL" id="CAEZZB010000022">
    <property type="protein sequence ID" value="CAB4741893.1"/>
    <property type="molecule type" value="Genomic_DNA"/>
</dbReference>
<feature type="transmembrane region" description="Helical" evidence="9">
    <location>
        <begin position="33"/>
        <end position="50"/>
    </location>
</feature>
<keyword evidence="5" id="KW-0029">Amino-acid transport</keyword>
<keyword evidence="6 9" id="KW-1133">Transmembrane helix</keyword>
<evidence type="ECO:0000256" key="5">
    <source>
        <dbReference type="ARBA" id="ARBA00022970"/>
    </source>
</evidence>
<evidence type="ECO:0000256" key="2">
    <source>
        <dbReference type="ARBA" id="ARBA00022448"/>
    </source>
</evidence>
<dbReference type="Pfam" id="PF02653">
    <property type="entry name" value="BPD_transp_2"/>
    <property type="match status" value="1"/>
</dbReference>
<evidence type="ECO:0000256" key="9">
    <source>
        <dbReference type="SAM" id="Phobius"/>
    </source>
</evidence>
<dbReference type="InterPro" id="IPR001851">
    <property type="entry name" value="ABC_transp_permease"/>
</dbReference>
<evidence type="ECO:0000313" key="10">
    <source>
        <dbReference type="EMBL" id="CAB4588094.1"/>
    </source>
</evidence>
<evidence type="ECO:0000256" key="6">
    <source>
        <dbReference type="ARBA" id="ARBA00022989"/>
    </source>
</evidence>
<feature type="transmembrane region" description="Helical" evidence="9">
    <location>
        <begin position="148"/>
        <end position="165"/>
    </location>
</feature>
<sequence length="301" mass="31629">MQLLNTVLIGITAGSIYSLMAIAFVLVWRSTRVINFAQAGMALLSTYFGYEAVTRIGSFWLALPIAMLGGAIIAALVEVILMRLLVKHSSSGPIAAVAPIIATLGLLGLIRSLIAMNWGGQDLRILPPVSNTGFTINGETLVFSPLKLLILITTLVLMALLTILFQRTNLGLSLRASAYAPEIARLSGIRVDLIRTLGWALAGAAGAVAGIFQTVNGNGNFSPDSIEFSLLLVSGFIAAVIGGLDSLLGAVIGGMFLGLTISFVLMYISGGLFFIAPFVILLAILFVRPQGIIGARAGRRA</sequence>
<dbReference type="AlphaFoldDB" id="A0A6J6LLM8"/>
<dbReference type="InterPro" id="IPR052157">
    <property type="entry name" value="BCAA_transport_permease"/>
</dbReference>
<dbReference type="PANTHER" id="PTHR11795">
    <property type="entry name" value="BRANCHED-CHAIN AMINO ACID TRANSPORT SYSTEM PERMEASE PROTEIN LIVH"/>
    <property type="match status" value="1"/>
</dbReference>